<reference evidence="7 8" key="1">
    <citation type="submission" date="2020-01" db="EMBL/GenBank/DDBJ databases">
        <title>Whole genome and functional gene identification of agarase of Vibrio HN897.</title>
        <authorList>
            <person name="Liu Y."/>
            <person name="Zhao Z."/>
        </authorList>
    </citation>
    <scope>NUCLEOTIDE SEQUENCE [LARGE SCALE GENOMIC DNA]</scope>
    <source>
        <strain evidence="7 8">HN897</strain>
    </source>
</reference>
<accession>A0A7Z2YES5</accession>
<keyword evidence="3 6" id="KW-0732">Signal</keyword>
<evidence type="ECO:0000313" key="8">
    <source>
        <dbReference type="Proteomes" id="UP000464262"/>
    </source>
</evidence>
<dbReference type="InterPro" id="IPR052211">
    <property type="entry name" value="Cpx_auxiliary_protein"/>
</dbReference>
<sequence length="167" mass="18791">MKKVNKWLVAAAVLPLSLSAASAWAFGGPNGGHGGKCGGDRAVLKQLDLTEEQQAQLKELREANKAQREERKANRDVNQAERDAHKAQMKALMLSDSFDQAAAQELASTMVEKQTQRRVAMMEKKHEMLQILTPEQREQFIDAQEERMQECKAKMDKKKQRKAKSNG</sequence>
<dbReference type="Pfam" id="PF07813">
    <property type="entry name" value="LTXXQ"/>
    <property type="match status" value="1"/>
</dbReference>
<feature type="chain" id="PRO_5031048329" evidence="6">
    <location>
        <begin position="26"/>
        <end position="167"/>
    </location>
</feature>
<dbReference type="GO" id="GO:0051082">
    <property type="term" value="F:unfolded protein binding"/>
    <property type="evidence" value="ECO:0007669"/>
    <property type="project" value="TreeGrafter"/>
</dbReference>
<evidence type="ECO:0000256" key="4">
    <source>
        <dbReference type="ARBA" id="ARBA00022764"/>
    </source>
</evidence>
<dbReference type="AlphaFoldDB" id="A0A7Z2YES5"/>
<evidence type="ECO:0000256" key="3">
    <source>
        <dbReference type="ARBA" id="ARBA00022729"/>
    </source>
</evidence>
<evidence type="ECO:0000256" key="6">
    <source>
        <dbReference type="SAM" id="SignalP"/>
    </source>
</evidence>
<dbReference type="InterPro" id="IPR012899">
    <property type="entry name" value="LTXXQ"/>
</dbReference>
<dbReference type="GO" id="GO:0030288">
    <property type="term" value="C:outer membrane-bounded periplasmic space"/>
    <property type="evidence" value="ECO:0007669"/>
    <property type="project" value="TreeGrafter"/>
</dbReference>
<proteinExistence type="inferred from homology"/>
<evidence type="ECO:0000256" key="1">
    <source>
        <dbReference type="ARBA" id="ARBA00004418"/>
    </source>
</evidence>
<evidence type="ECO:0000256" key="2">
    <source>
        <dbReference type="ARBA" id="ARBA00008441"/>
    </source>
</evidence>
<dbReference type="PANTHER" id="PTHR38102">
    <property type="entry name" value="PERIPLASMIC CHAPERONE SPY"/>
    <property type="match status" value="1"/>
</dbReference>
<keyword evidence="8" id="KW-1185">Reference proteome</keyword>
<dbReference type="RefSeq" id="WP_164649540.1">
    <property type="nucleotide sequence ID" value="NZ_CP047475.1"/>
</dbReference>
<feature type="region of interest" description="Disordered" evidence="5">
    <location>
        <begin position="62"/>
        <end position="86"/>
    </location>
</feature>
<comment type="similarity">
    <text evidence="2">Belongs to the CpxP/Spy family.</text>
</comment>
<dbReference type="Proteomes" id="UP000464262">
    <property type="component" value="Chromosome 1"/>
</dbReference>
<dbReference type="NCBIfam" id="NF009391">
    <property type="entry name" value="PRK12750.1"/>
    <property type="match status" value="1"/>
</dbReference>
<organism evidence="7 8">
    <name type="scientific">Vibrio astriarenae</name>
    <dbReference type="NCBI Taxonomy" id="1481923"/>
    <lineage>
        <taxon>Bacteria</taxon>
        <taxon>Pseudomonadati</taxon>
        <taxon>Pseudomonadota</taxon>
        <taxon>Gammaproteobacteria</taxon>
        <taxon>Vibrionales</taxon>
        <taxon>Vibrionaceae</taxon>
        <taxon>Vibrio</taxon>
    </lineage>
</organism>
<dbReference type="KEGG" id="vas:GT360_01495"/>
<evidence type="ECO:0000256" key="5">
    <source>
        <dbReference type="SAM" id="MobiDB-lite"/>
    </source>
</evidence>
<name>A0A7Z2YES5_9VIBR</name>
<gene>
    <name evidence="7" type="ORF">GT360_01495</name>
</gene>
<dbReference type="EMBL" id="CP047475">
    <property type="protein sequence ID" value="QIA64636.1"/>
    <property type="molecule type" value="Genomic_DNA"/>
</dbReference>
<protein>
    <submittedName>
        <fullName evidence="7">CpxP family protein</fullName>
    </submittedName>
</protein>
<keyword evidence="4" id="KW-0574">Periplasm</keyword>
<evidence type="ECO:0000313" key="7">
    <source>
        <dbReference type="EMBL" id="QIA64636.1"/>
    </source>
</evidence>
<dbReference type="PANTHER" id="PTHR38102:SF1">
    <property type="entry name" value="PERIPLASMIC CHAPERONE SPY"/>
    <property type="match status" value="1"/>
</dbReference>
<dbReference type="CDD" id="cd09916">
    <property type="entry name" value="CpxP_like"/>
    <property type="match status" value="1"/>
</dbReference>
<comment type="subcellular location">
    <subcellularLocation>
        <location evidence="1">Periplasm</location>
    </subcellularLocation>
</comment>
<feature type="signal peptide" evidence="6">
    <location>
        <begin position="1"/>
        <end position="25"/>
    </location>
</feature>
<dbReference type="Gene3D" id="1.20.120.1490">
    <property type="match status" value="1"/>
</dbReference>